<accession>A0AAX0WPD7</accession>
<feature type="region of interest" description="Disordered" evidence="2">
    <location>
        <begin position="322"/>
        <end position="362"/>
    </location>
</feature>
<dbReference type="Pfam" id="PF10123">
    <property type="entry name" value="Mu-like_Pro"/>
    <property type="match status" value="1"/>
</dbReference>
<feature type="region of interest" description="Disordered" evidence="2">
    <location>
        <begin position="173"/>
        <end position="209"/>
    </location>
</feature>
<evidence type="ECO:0000256" key="2">
    <source>
        <dbReference type="SAM" id="MobiDB-lite"/>
    </source>
</evidence>
<dbReference type="AlphaFoldDB" id="A0AAX0WPD7"/>
<reference evidence="3 4" key="1">
    <citation type="journal article" date="2017" name="BMC Genomics">
        <title>Genome sequencing of 39 Akkermansia muciniphila isolates reveals its population structure, genomic and functional diverisity, and global distribution in mammalian gut microbiotas.</title>
        <authorList>
            <person name="Guo X."/>
            <person name="Li S."/>
            <person name="Zhang J."/>
            <person name="Wu F."/>
            <person name="Li X."/>
            <person name="Wu D."/>
            <person name="Zhang M."/>
            <person name="Ou Z."/>
            <person name="Jie Z."/>
            <person name="Yan Q."/>
            <person name="Li P."/>
            <person name="Yi J."/>
            <person name="Peng Y."/>
        </authorList>
    </citation>
    <scope>NUCLEOTIDE SEQUENCE [LARGE SCALE GENOMIC DNA]</scope>
    <source>
        <strain evidence="3 4">GP28</strain>
    </source>
</reference>
<comment type="caution">
    <text evidence="3">The sequence shown here is derived from an EMBL/GenBank/DDBJ whole genome shotgun (WGS) entry which is preliminary data.</text>
</comment>
<protein>
    <recommendedName>
        <fullName evidence="5">DUF2213 domain-containing protein</fullName>
    </recommendedName>
</protein>
<dbReference type="InterPro" id="IPR012106">
    <property type="entry name" value="Phage_Mu_Gp1"/>
</dbReference>
<sequence length="362" mass="39283">MPHTSTVPHHGGMSTLITTVAGNHGKAPMAILWAPKGEHTIKCSLNGQPGTCVVRVTSDCVPRLNADLEAKLSSNVKPVGLYDHEMGPASYKPGRFVWNEEKGVVLELEGWTEKGRTDVEGGNYGYHSPRFRRDKGTGEILGLLPESIEVGSLVNDPAFDDIERIAASRMEGDVAHFDDVEDPGKPGDNRDLEKPKEGLDQQDNHTTNRDMDITKLVALGILTEEEAKAENAEAIVLERIKALQDKGKASSDELEASKKELAKCQEEIAASRKQVKERAVQDVADAIAAGKIAPKDEASKTFWERALTEDYIAASKQLNALPKNPAFDDVNAGKPEGSPKEPVTGTAALRSSFETELNNLNK</sequence>
<evidence type="ECO:0000313" key="4">
    <source>
        <dbReference type="Proteomes" id="UP000236075"/>
    </source>
</evidence>
<evidence type="ECO:0008006" key="5">
    <source>
        <dbReference type="Google" id="ProtNLM"/>
    </source>
</evidence>
<dbReference type="Proteomes" id="UP000236075">
    <property type="component" value="Unassembled WGS sequence"/>
</dbReference>
<feature type="compositionally biased region" description="Polar residues" evidence="2">
    <location>
        <begin position="352"/>
        <end position="362"/>
    </location>
</feature>
<evidence type="ECO:0000256" key="1">
    <source>
        <dbReference type="SAM" id="Coils"/>
    </source>
</evidence>
<name>A0AAX0WPD7_9BACT</name>
<organism evidence="3 4">
    <name type="scientific">Akkermansia muciniphila</name>
    <dbReference type="NCBI Taxonomy" id="239935"/>
    <lineage>
        <taxon>Bacteria</taxon>
        <taxon>Pseudomonadati</taxon>
        <taxon>Verrucomicrobiota</taxon>
        <taxon>Verrucomicrobiia</taxon>
        <taxon>Verrucomicrobiales</taxon>
        <taxon>Akkermansiaceae</taxon>
        <taxon>Akkermansia</taxon>
    </lineage>
</organism>
<dbReference type="EMBL" id="PJLB01000008">
    <property type="protein sequence ID" value="PND02780.1"/>
    <property type="molecule type" value="Genomic_DNA"/>
</dbReference>
<gene>
    <name evidence="3" type="ORF">CXT95_09045</name>
</gene>
<keyword evidence="1" id="KW-0175">Coiled coil</keyword>
<evidence type="ECO:0000313" key="3">
    <source>
        <dbReference type="EMBL" id="PND02780.1"/>
    </source>
</evidence>
<feature type="coiled-coil region" evidence="1">
    <location>
        <begin position="240"/>
        <end position="274"/>
    </location>
</feature>
<proteinExistence type="predicted"/>